<comment type="caution">
    <text evidence="2">The sequence shown here is derived from an EMBL/GenBank/DDBJ whole genome shotgun (WGS) entry which is preliminary data.</text>
</comment>
<evidence type="ECO:0000313" key="2">
    <source>
        <dbReference type="EMBL" id="KAJ7618614.1"/>
    </source>
</evidence>
<dbReference type="AlphaFoldDB" id="A0AAD7BE59"/>
<feature type="region of interest" description="Disordered" evidence="1">
    <location>
        <begin position="1"/>
        <end position="27"/>
    </location>
</feature>
<name>A0AAD7BE59_9AGAR</name>
<evidence type="ECO:0000256" key="1">
    <source>
        <dbReference type="SAM" id="MobiDB-lite"/>
    </source>
</evidence>
<gene>
    <name evidence="2" type="ORF">FB45DRAFT_932039</name>
</gene>
<protein>
    <submittedName>
        <fullName evidence="2">Uncharacterized protein</fullName>
    </submittedName>
</protein>
<dbReference type="EMBL" id="JARKIF010000019">
    <property type="protein sequence ID" value="KAJ7618614.1"/>
    <property type="molecule type" value="Genomic_DNA"/>
</dbReference>
<feature type="compositionally biased region" description="Polar residues" evidence="1">
    <location>
        <begin position="1"/>
        <end position="22"/>
    </location>
</feature>
<proteinExistence type="predicted"/>
<organism evidence="2 3">
    <name type="scientific">Roridomyces roridus</name>
    <dbReference type="NCBI Taxonomy" id="1738132"/>
    <lineage>
        <taxon>Eukaryota</taxon>
        <taxon>Fungi</taxon>
        <taxon>Dikarya</taxon>
        <taxon>Basidiomycota</taxon>
        <taxon>Agaricomycotina</taxon>
        <taxon>Agaricomycetes</taxon>
        <taxon>Agaricomycetidae</taxon>
        <taxon>Agaricales</taxon>
        <taxon>Marasmiineae</taxon>
        <taxon>Mycenaceae</taxon>
        <taxon>Roridomyces</taxon>
    </lineage>
</organism>
<sequence>MSRAEVSTTATAPVHQEPSSASAPRPRHRWQLLRRPLFVGIKTWPLFHARRTPSSLSPCPLLSACSGTPHQNTLLGLLLRYSSSQSRSEATPACMTRPSSMKTISTPVKLPSSEPIGLVADLSTLYPAVAVMTPTSIPLLHGVTSPSPFPLLFRRQVSSASV</sequence>
<reference evidence="2" key="1">
    <citation type="submission" date="2023-03" db="EMBL/GenBank/DDBJ databases">
        <title>Massive genome expansion in bonnet fungi (Mycena s.s.) driven by repeated elements and novel gene families across ecological guilds.</title>
        <authorList>
            <consortium name="Lawrence Berkeley National Laboratory"/>
            <person name="Harder C.B."/>
            <person name="Miyauchi S."/>
            <person name="Viragh M."/>
            <person name="Kuo A."/>
            <person name="Thoen E."/>
            <person name="Andreopoulos B."/>
            <person name="Lu D."/>
            <person name="Skrede I."/>
            <person name="Drula E."/>
            <person name="Henrissat B."/>
            <person name="Morin E."/>
            <person name="Kohler A."/>
            <person name="Barry K."/>
            <person name="LaButti K."/>
            <person name="Morin E."/>
            <person name="Salamov A."/>
            <person name="Lipzen A."/>
            <person name="Mereny Z."/>
            <person name="Hegedus B."/>
            <person name="Baldrian P."/>
            <person name="Stursova M."/>
            <person name="Weitz H."/>
            <person name="Taylor A."/>
            <person name="Grigoriev I.V."/>
            <person name="Nagy L.G."/>
            <person name="Martin F."/>
            <person name="Kauserud H."/>
        </authorList>
    </citation>
    <scope>NUCLEOTIDE SEQUENCE</scope>
    <source>
        <strain evidence="2">9284</strain>
    </source>
</reference>
<evidence type="ECO:0000313" key="3">
    <source>
        <dbReference type="Proteomes" id="UP001221142"/>
    </source>
</evidence>
<accession>A0AAD7BE59</accession>
<dbReference type="Proteomes" id="UP001221142">
    <property type="component" value="Unassembled WGS sequence"/>
</dbReference>
<keyword evidence="3" id="KW-1185">Reference proteome</keyword>